<proteinExistence type="inferred from homology"/>
<dbReference type="InterPro" id="IPR052558">
    <property type="entry name" value="Siderophore_Hydrolase_D"/>
</dbReference>
<name>A0A8J4SW94_9STRA</name>
<dbReference type="Gene3D" id="3.40.50.1820">
    <property type="entry name" value="alpha/beta hydrolase"/>
    <property type="match status" value="1"/>
</dbReference>
<dbReference type="SUPFAM" id="SSF53474">
    <property type="entry name" value="alpha/beta-Hydrolases"/>
    <property type="match status" value="1"/>
</dbReference>
<evidence type="ECO:0000256" key="1">
    <source>
        <dbReference type="ARBA" id="ARBA00005622"/>
    </source>
</evidence>
<dbReference type="Proteomes" id="UP000702964">
    <property type="component" value="Unassembled WGS sequence"/>
</dbReference>
<accession>A0A8J4SW94</accession>
<comment type="caution">
    <text evidence="3">The sequence shown here is derived from an EMBL/GenBank/DDBJ whole genome shotgun (WGS) entry which is preliminary data.</text>
</comment>
<dbReference type="PANTHER" id="PTHR40841">
    <property type="entry name" value="SIDEROPHORE TRIACETYLFUSARININE C ESTERASE"/>
    <property type="match status" value="1"/>
</dbReference>
<dbReference type="Pfam" id="PF00756">
    <property type="entry name" value="Esterase"/>
    <property type="match status" value="1"/>
</dbReference>
<keyword evidence="2" id="KW-0378">Hydrolase</keyword>
<comment type="similarity">
    <text evidence="1">Belongs to the esterase D family.</text>
</comment>
<organism evidence="3 4">
    <name type="scientific">Phytophthora kernoviae 00238/432</name>
    <dbReference type="NCBI Taxonomy" id="1284355"/>
    <lineage>
        <taxon>Eukaryota</taxon>
        <taxon>Sar</taxon>
        <taxon>Stramenopiles</taxon>
        <taxon>Oomycota</taxon>
        <taxon>Peronosporomycetes</taxon>
        <taxon>Peronosporales</taxon>
        <taxon>Peronosporaceae</taxon>
        <taxon>Phytophthora</taxon>
    </lineage>
</organism>
<dbReference type="InterPro" id="IPR000801">
    <property type="entry name" value="Esterase-like"/>
</dbReference>
<dbReference type="PANTHER" id="PTHR40841:SF2">
    <property type="entry name" value="SIDEROPHORE-DEGRADING ESTERASE (EUROFUNG)"/>
    <property type="match status" value="1"/>
</dbReference>
<dbReference type="AlphaFoldDB" id="A0A8J4SW94"/>
<dbReference type="InterPro" id="IPR029058">
    <property type="entry name" value="AB_hydrolase_fold"/>
</dbReference>
<dbReference type="EMBL" id="AOFI03000002">
    <property type="protein sequence ID" value="KAF4325798.1"/>
    <property type="molecule type" value="Genomic_DNA"/>
</dbReference>
<evidence type="ECO:0000256" key="2">
    <source>
        <dbReference type="ARBA" id="ARBA00022801"/>
    </source>
</evidence>
<sequence length="255" mass="28721">MRAEHTEREYEIRVWVPDSAPPASGYPVIYLLDANAVFGTMVEAMCAQSLRPEKTGVVPSVIVGIGYRASAPFPPDRHYDFMMSVPEKELPRRPDGATWPEHGGAEAFTQFIEEQLKPDIERRYAIDRSRQSVVGHSLGGLFVLQLLLDHPGTFRNYVAGSPSLHWNLAWIARQQETFVSRMTDKHSEIHVFLAAGELEGSHPSGVIERSRAFTQWLNRTDSRVVRADFICFEDEGHVSVLPVFIGRALRFVSSD</sequence>
<reference evidence="3" key="1">
    <citation type="journal article" date="2015" name="Genom Data">
        <title>Draft genome sequences of Phytophthora kernoviae and Phytophthora ramorum lineage EU2 from Scotland.</title>
        <authorList>
            <person name="Sambles C."/>
            <person name="Schlenzig A."/>
            <person name="O'Neill P."/>
            <person name="Grant M."/>
            <person name="Studholme D.J."/>
        </authorList>
    </citation>
    <scope>NUCLEOTIDE SEQUENCE</scope>
    <source>
        <strain evidence="3">00238/432</strain>
    </source>
</reference>
<gene>
    <name evidence="3" type="ORF">G195_000539</name>
</gene>
<evidence type="ECO:0008006" key="5">
    <source>
        <dbReference type="Google" id="ProtNLM"/>
    </source>
</evidence>
<evidence type="ECO:0000313" key="4">
    <source>
        <dbReference type="Proteomes" id="UP000702964"/>
    </source>
</evidence>
<evidence type="ECO:0000313" key="3">
    <source>
        <dbReference type="EMBL" id="KAF4325798.1"/>
    </source>
</evidence>
<reference evidence="3" key="2">
    <citation type="submission" date="2020-02" db="EMBL/GenBank/DDBJ databases">
        <authorList>
            <person name="Studholme D.J."/>
        </authorList>
    </citation>
    <scope>NUCLEOTIDE SEQUENCE</scope>
    <source>
        <strain evidence="3">00238/432</strain>
    </source>
</reference>
<protein>
    <recommendedName>
        <fullName evidence="5">Alpha/beta hydrolase</fullName>
    </recommendedName>
</protein>
<dbReference type="GO" id="GO:0016788">
    <property type="term" value="F:hydrolase activity, acting on ester bonds"/>
    <property type="evidence" value="ECO:0007669"/>
    <property type="project" value="TreeGrafter"/>
</dbReference>